<accession>A0A495K0D8</accession>
<dbReference type="InterPro" id="IPR004360">
    <property type="entry name" value="Glyas_Fos-R_dOase_dom"/>
</dbReference>
<evidence type="ECO:0000313" key="2">
    <source>
        <dbReference type="EMBL" id="RKR94717.1"/>
    </source>
</evidence>
<sequence>MPGHANTLTLMKTPKPILNALSIVVDDMAASVAFYRACGLEFADDGVDAPHTESTAFGGFRILLDTAHSIAEFDPAWSALAKGGRISLAFECADPAEVDSRYAELTAAGHTGRLEPFDAFWGQRYATVVDPDGNSVDFYAPST</sequence>
<proteinExistence type="predicted"/>
<keyword evidence="2" id="KW-0560">Oxidoreductase</keyword>
<comment type="caution">
    <text evidence="2">The sequence shown here is derived from an EMBL/GenBank/DDBJ whole genome shotgun (WGS) entry which is preliminary data.</text>
</comment>
<dbReference type="GO" id="GO:0051213">
    <property type="term" value="F:dioxygenase activity"/>
    <property type="evidence" value="ECO:0007669"/>
    <property type="project" value="UniProtKB-KW"/>
</dbReference>
<dbReference type="SUPFAM" id="SSF54593">
    <property type="entry name" value="Glyoxalase/Bleomycin resistance protein/Dihydroxybiphenyl dioxygenase"/>
    <property type="match status" value="1"/>
</dbReference>
<protein>
    <submittedName>
        <fullName evidence="2">Glyoxalase/bleomycin resistance protein/dioxygenase superfamily protein</fullName>
    </submittedName>
</protein>
<feature type="domain" description="VOC" evidence="1">
    <location>
        <begin position="17"/>
        <end position="141"/>
    </location>
</feature>
<dbReference type="PANTHER" id="PTHR36503:SF3">
    <property type="entry name" value="BLR0126 PROTEIN"/>
    <property type="match status" value="1"/>
</dbReference>
<dbReference type="Gene3D" id="3.10.180.10">
    <property type="entry name" value="2,3-Dihydroxybiphenyl 1,2-Dioxygenase, domain 1"/>
    <property type="match status" value="1"/>
</dbReference>
<dbReference type="PANTHER" id="PTHR36503">
    <property type="entry name" value="BLR2520 PROTEIN"/>
    <property type="match status" value="1"/>
</dbReference>
<name>A0A495K0D8_WILMA</name>
<evidence type="ECO:0000259" key="1">
    <source>
        <dbReference type="PROSITE" id="PS51819"/>
    </source>
</evidence>
<dbReference type="Proteomes" id="UP000274762">
    <property type="component" value="Unassembled WGS sequence"/>
</dbReference>
<evidence type="ECO:0000313" key="3">
    <source>
        <dbReference type="Proteomes" id="UP000274762"/>
    </source>
</evidence>
<dbReference type="EMBL" id="RBKV01000001">
    <property type="protein sequence ID" value="RKR94717.1"/>
    <property type="molecule type" value="Genomic_DNA"/>
</dbReference>
<dbReference type="AlphaFoldDB" id="A0A495K0D8"/>
<dbReference type="InterPro" id="IPR037523">
    <property type="entry name" value="VOC_core"/>
</dbReference>
<keyword evidence="2" id="KW-0223">Dioxygenase</keyword>
<dbReference type="InterPro" id="IPR029068">
    <property type="entry name" value="Glyas_Bleomycin-R_OHBP_Dase"/>
</dbReference>
<dbReference type="Pfam" id="PF00903">
    <property type="entry name" value="Glyoxalase"/>
    <property type="match status" value="1"/>
</dbReference>
<reference evidence="2 3" key="1">
    <citation type="submission" date="2018-10" db="EMBL/GenBank/DDBJ databases">
        <title>Sequencing the genomes of 1000 actinobacteria strains.</title>
        <authorList>
            <person name="Klenk H.-P."/>
        </authorList>
    </citation>
    <scope>NUCLEOTIDE SEQUENCE [LARGE SCALE GENOMIC DNA]</scope>
    <source>
        <strain evidence="2 3">DSM 44343</strain>
    </source>
</reference>
<gene>
    <name evidence="2" type="ORF">DFJ75_1518</name>
</gene>
<organism evidence="2 3">
    <name type="scientific">Williamsia marianensis</name>
    <dbReference type="NCBI Taxonomy" id="85044"/>
    <lineage>
        <taxon>Bacteria</taxon>
        <taxon>Bacillati</taxon>
        <taxon>Actinomycetota</taxon>
        <taxon>Actinomycetes</taxon>
        <taxon>Mycobacteriales</taxon>
        <taxon>Nocardiaceae</taxon>
        <taxon>Williamsia</taxon>
    </lineage>
</organism>
<dbReference type="PROSITE" id="PS51819">
    <property type="entry name" value="VOC"/>
    <property type="match status" value="1"/>
</dbReference>